<accession>K7APZ7</accession>
<dbReference type="PATRIC" id="fig|1129794.4.peg.1844"/>
<dbReference type="EMBL" id="CP003837">
    <property type="protein sequence ID" value="AGH43971.1"/>
    <property type="molecule type" value="Genomic_DNA"/>
</dbReference>
<proteinExistence type="predicted"/>
<organism evidence="1 2">
    <name type="scientific">Paraglaciecola psychrophila 170</name>
    <dbReference type="NCBI Taxonomy" id="1129794"/>
    <lineage>
        <taxon>Bacteria</taxon>
        <taxon>Pseudomonadati</taxon>
        <taxon>Pseudomonadota</taxon>
        <taxon>Gammaproteobacteria</taxon>
        <taxon>Alteromonadales</taxon>
        <taxon>Alteromonadaceae</taxon>
        <taxon>Paraglaciecola</taxon>
    </lineage>
</organism>
<name>K7APZ7_9ALTE</name>
<evidence type="ECO:0000313" key="2">
    <source>
        <dbReference type="Proteomes" id="UP000011864"/>
    </source>
</evidence>
<dbReference type="Proteomes" id="UP000011864">
    <property type="component" value="Chromosome"/>
</dbReference>
<dbReference type="HOGENOM" id="CLU_3219744_0_0_6"/>
<protein>
    <submittedName>
        <fullName evidence="1">Uncharacterized protein</fullName>
    </submittedName>
</protein>
<reference evidence="1 2" key="1">
    <citation type="journal article" date="2013" name="Genome Announc.">
        <title>Complete Genome Sequence of Glaciecola psychrophila Strain 170T.</title>
        <authorList>
            <person name="Yin J."/>
            <person name="Chen J."/>
            <person name="Liu G."/>
            <person name="Yu Y."/>
            <person name="Song L."/>
            <person name="Wang X."/>
            <person name="Qu X."/>
        </authorList>
    </citation>
    <scope>NUCLEOTIDE SEQUENCE [LARGE SCALE GENOMIC DNA]</scope>
    <source>
        <strain evidence="1 2">170</strain>
    </source>
</reference>
<dbReference type="AlphaFoldDB" id="K7APZ7"/>
<sequence length="44" mass="5131">MKADWAFGHHKKSAMVATTNIVAIARYFTPLYKWNLAYLYNKVP</sequence>
<gene>
    <name evidence="1" type="ORF">C427_1862</name>
</gene>
<evidence type="ECO:0000313" key="1">
    <source>
        <dbReference type="EMBL" id="AGH43971.1"/>
    </source>
</evidence>
<keyword evidence="2" id="KW-1185">Reference proteome</keyword>
<dbReference type="KEGG" id="gps:C427_1862"/>